<dbReference type="AlphaFoldDB" id="A0A1B6FYT2"/>
<evidence type="ECO:0000256" key="2">
    <source>
        <dbReference type="SAM" id="Phobius"/>
    </source>
</evidence>
<dbReference type="InterPro" id="IPR002557">
    <property type="entry name" value="Chitin-bd_dom"/>
</dbReference>
<protein>
    <recommendedName>
        <fullName evidence="3">Chitin-binding type-2 domain-containing protein</fullName>
    </recommendedName>
</protein>
<sequence>SQSRVDVSGDSASLFLSDMARANHSRMSGLLIAAILACGLPFVYPASRGQRVRSSPDIPATQFTCAGRPPGYYADLETGCQVYHMCTEGGNQFSYRCPNTTLFQQRMLICAHWYQVNCSRSEQHYGANLLIGQRDKPFVNDDSVFSKEKQVKTLHNPEALQNLGLSPRENSARKVKSQIPNENRQVNRLFQNTFKREGESSIGNAGITISQANPRSTTVIPTSTQRLPEDLSSLPLAGSVLPGGLKSLQYSPSEHGFSFNSQKFQTTTPPSRNFRPNFASTLFPRQEPPKPVSFVSPTPQSNIIERINLFATTKSPVSFTSKQFSDTSNAFQPSAFKKQPTRNPFKPEFDPSEPTLEFLPPSDQQQSDLVVASQENAFSSRPTTTPSPNLEFDGSIPETDVKAEIEQTSNGSLPEDRYNTFIKRFNPYEDAPKEIEEDTGKIEEDEPQYHTFINRFVPSDGKIIPENNLGEQPEHVFIDRFVLTPEEQKRDKDRKQVDKLHNLLPPDDQLTVSFPNFDLMPPLDDSDDSESNKIELHLQDPRRTFFIPNEDGNDYSKADAAPIVVTIPLHSYQKSPPMWFRNEKSEDPCSRCHPSFIVNKETCMPCVIIR</sequence>
<evidence type="ECO:0000259" key="3">
    <source>
        <dbReference type="PROSITE" id="PS50940"/>
    </source>
</evidence>
<dbReference type="GO" id="GO:0008061">
    <property type="term" value="F:chitin binding"/>
    <property type="evidence" value="ECO:0007669"/>
    <property type="project" value="InterPro"/>
</dbReference>
<dbReference type="SUPFAM" id="SSF57625">
    <property type="entry name" value="Invertebrate chitin-binding proteins"/>
    <property type="match status" value="1"/>
</dbReference>
<feature type="non-terminal residue" evidence="4">
    <location>
        <position position="1"/>
    </location>
</feature>
<dbReference type="PROSITE" id="PS50940">
    <property type="entry name" value="CHIT_BIND_II"/>
    <property type="match status" value="1"/>
</dbReference>
<name>A0A1B6FYT2_9HEMI</name>
<keyword evidence="2" id="KW-1133">Transmembrane helix</keyword>
<accession>A0A1B6FYT2</accession>
<feature type="transmembrane region" description="Helical" evidence="2">
    <location>
        <begin position="27"/>
        <end position="44"/>
    </location>
</feature>
<organism evidence="4">
    <name type="scientific">Cuerna arida</name>
    <dbReference type="NCBI Taxonomy" id="1464854"/>
    <lineage>
        <taxon>Eukaryota</taxon>
        <taxon>Metazoa</taxon>
        <taxon>Ecdysozoa</taxon>
        <taxon>Arthropoda</taxon>
        <taxon>Hexapoda</taxon>
        <taxon>Insecta</taxon>
        <taxon>Pterygota</taxon>
        <taxon>Neoptera</taxon>
        <taxon>Paraneoptera</taxon>
        <taxon>Hemiptera</taxon>
        <taxon>Auchenorrhyncha</taxon>
        <taxon>Membracoidea</taxon>
        <taxon>Cicadellidae</taxon>
        <taxon>Cicadellinae</taxon>
        <taxon>Proconiini</taxon>
        <taxon>Cuerna</taxon>
    </lineage>
</organism>
<feature type="region of interest" description="Disordered" evidence="1">
    <location>
        <begin position="330"/>
        <end position="366"/>
    </location>
</feature>
<keyword evidence="2" id="KW-0472">Membrane</keyword>
<dbReference type="EMBL" id="GECZ01014422">
    <property type="protein sequence ID" value="JAS55347.1"/>
    <property type="molecule type" value="Transcribed_RNA"/>
</dbReference>
<feature type="domain" description="Chitin-binding type-2" evidence="3">
    <location>
        <begin position="62"/>
        <end position="120"/>
    </location>
</feature>
<dbReference type="PANTHER" id="PTHR22933">
    <property type="entry name" value="FI18007P1-RELATED"/>
    <property type="match status" value="1"/>
</dbReference>
<dbReference type="Gene3D" id="2.170.140.10">
    <property type="entry name" value="Chitin binding domain"/>
    <property type="match status" value="1"/>
</dbReference>
<gene>
    <name evidence="4" type="ORF">g.25796</name>
</gene>
<dbReference type="GO" id="GO:0005576">
    <property type="term" value="C:extracellular region"/>
    <property type="evidence" value="ECO:0007669"/>
    <property type="project" value="InterPro"/>
</dbReference>
<proteinExistence type="predicted"/>
<evidence type="ECO:0000256" key="1">
    <source>
        <dbReference type="SAM" id="MobiDB-lite"/>
    </source>
</evidence>
<dbReference type="Pfam" id="PF01607">
    <property type="entry name" value="CBM_14"/>
    <property type="match status" value="1"/>
</dbReference>
<keyword evidence="2" id="KW-0812">Transmembrane</keyword>
<dbReference type="SMART" id="SM00494">
    <property type="entry name" value="ChtBD2"/>
    <property type="match status" value="1"/>
</dbReference>
<dbReference type="PANTHER" id="PTHR22933:SF44">
    <property type="entry name" value="RE15157P"/>
    <property type="match status" value="1"/>
</dbReference>
<evidence type="ECO:0000313" key="4">
    <source>
        <dbReference type="EMBL" id="JAS55347.1"/>
    </source>
</evidence>
<dbReference type="InterPro" id="IPR036508">
    <property type="entry name" value="Chitin-bd_dom_sf"/>
</dbReference>
<reference evidence="4" key="1">
    <citation type="submission" date="2015-11" db="EMBL/GenBank/DDBJ databases">
        <title>De novo transcriptome assembly of four potential Pierce s Disease insect vectors from Arizona vineyards.</title>
        <authorList>
            <person name="Tassone E.E."/>
        </authorList>
    </citation>
    <scope>NUCLEOTIDE SEQUENCE</scope>
</reference>
<dbReference type="InterPro" id="IPR052976">
    <property type="entry name" value="Scoloptoxin-like"/>
</dbReference>